<evidence type="ECO:0000259" key="1">
    <source>
        <dbReference type="Pfam" id="PF04754"/>
    </source>
</evidence>
<dbReference type="EMBL" id="ACKP02000038">
    <property type="protein sequence ID" value="EEX76982.1"/>
    <property type="molecule type" value="Genomic_DNA"/>
</dbReference>
<sequence length="298" mass="34824">MIHSIIRLRRWQSVRKTRRTYKDSLFRDIFNNEKRLPEIYECLEGASADIHDIRLTTMDEVFFDSEKNDVSFIVKNRHIILLEHQSTVNDNMPLRILWYIAELYRQHVTAKSPYQSKRIDLPAPKFYVFYNGRANMPKQWQLRLSDAFGDTKGAMELIVEVININDAAGNELLDKCAPLKAYSTFVAKVRESVHEGCTLDQAVPRAIQYCIANGYLTEYFTEKQEKEVFDMVSFQWDQELALEVRAEEAREEGMEKGMEKERVFSIRSLMANLQLTAEKAMDALSIPKEEQARYKAML</sequence>
<dbReference type="Pfam" id="PF04754">
    <property type="entry name" value="Transposase_31"/>
    <property type="match status" value="1"/>
</dbReference>
<gene>
    <name evidence="2" type="ORF">SELSPUOL_01661</name>
</gene>
<dbReference type="eggNOG" id="ENOG5031UVI">
    <property type="taxonomic scope" value="Bacteria"/>
</dbReference>
<feature type="domain" description="Transposase (putative) YhgA-like" evidence="1">
    <location>
        <begin position="80"/>
        <end position="167"/>
    </location>
</feature>
<dbReference type="STRING" id="546271.Selsp_0858"/>
<reference evidence="2 3" key="1">
    <citation type="submission" date="2009-09" db="EMBL/GenBank/DDBJ databases">
        <authorList>
            <person name="Weinstock G."/>
            <person name="Sodergren E."/>
            <person name="Clifton S."/>
            <person name="Fulton L."/>
            <person name="Fulton B."/>
            <person name="Courtney L."/>
            <person name="Fronick C."/>
            <person name="Harrison M."/>
            <person name="Strong C."/>
            <person name="Farmer C."/>
            <person name="Delahaunty K."/>
            <person name="Markovic C."/>
            <person name="Hall O."/>
            <person name="Minx P."/>
            <person name="Tomlinson C."/>
            <person name="Mitreva M."/>
            <person name="Nelson J."/>
            <person name="Hou S."/>
            <person name="Wollam A."/>
            <person name="Pepin K.H."/>
            <person name="Johnson M."/>
            <person name="Bhonagiri V."/>
            <person name="Nash W.E."/>
            <person name="Warren W."/>
            <person name="Chinwalla A."/>
            <person name="Mardis E.R."/>
            <person name="Wilson R.K."/>
        </authorList>
    </citation>
    <scope>NUCLEOTIDE SEQUENCE [LARGE SCALE GENOMIC DNA]</scope>
    <source>
        <strain evidence="3">ATCC 35185 / DSM 20758 / VPI D19B-28</strain>
    </source>
</reference>
<dbReference type="InterPro" id="IPR006842">
    <property type="entry name" value="Transposase_31"/>
</dbReference>
<name>C9LW09_SELS3</name>
<organism evidence="2 3">
    <name type="scientific">Selenomonas sputigena (strain ATCC 35185 / DSM 20758 / CCUG 44933 / VPI D19B-28)</name>
    <dbReference type="NCBI Taxonomy" id="546271"/>
    <lineage>
        <taxon>Bacteria</taxon>
        <taxon>Bacillati</taxon>
        <taxon>Bacillota</taxon>
        <taxon>Negativicutes</taxon>
        <taxon>Selenomonadales</taxon>
        <taxon>Selenomonadaceae</taxon>
        <taxon>Selenomonas</taxon>
    </lineage>
</organism>
<evidence type="ECO:0000313" key="3">
    <source>
        <dbReference type="Proteomes" id="UP000003505"/>
    </source>
</evidence>
<protein>
    <recommendedName>
        <fullName evidence="1">Transposase (putative) YhgA-like domain-containing protein</fullName>
    </recommendedName>
</protein>
<evidence type="ECO:0000313" key="2">
    <source>
        <dbReference type="EMBL" id="EEX76982.1"/>
    </source>
</evidence>
<dbReference type="AlphaFoldDB" id="C9LW09"/>
<dbReference type="Proteomes" id="UP000003505">
    <property type="component" value="Unassembled WGS sequence"/>
</dbReference>
<comment type="caution">
    <text evidence="2">The sequence shown here is derived from an EMBL/GenBank/DDBJ whole genome shotgun (WGS) entry which is preliminary data.</text>
</comment>
<proteinExistence type="predicted"/>
<accession>C9LW09</accession>